<dbReference type="InterPro" id="IPR002937">
    <property type="entry name" value="Amino_oxidase"/>
</dbReference>
<dbReference type="InterPro" id="IPR050464">
    <property type="entry name" value="Zeta_carotene_desat/Oxidored"/>
</dbReference>
<protein>
    <submittedName>
        <fullName evidence="5">Zeta-carotene desaturase</fullName>
    </submittedName>
</protein>
<dbReference type="PANTHER" id="PTHR42923">
    <property type="entry name" value="PROTOPORPHYRINOGEN OXIDASE"/>
    <property type="match status" value="1"/>
</dbReference>
<dbReference type="RefSeq" id="WP_074651784.1">
    <property type="nucleotide sequence ID" value="NZ_FNSD01000001.1"/>
</dbReference>
<evidence type="ECO:0000256" key="2">
    <source>
        <dbReference type="ARBA" id="ARBA00023002"/>
    </source>
</evidence>
<dbReference type="Proteomes" id="UP000182409">
    <property type="component" value="Unassembled WGS sequence"/>
</dbReference>
<dbReference type="OrthoDB" id="9814556at2"/>
<dbReference type="Gene3D" id="3.50.50.60">
    <property type="entry name" value="FAD/NAD(P)-binding domain"/>
    <property type="match status" value="1"/>
</dbReference>
<comment type="cofactor">
    <cofactor evidence="1">
        <name>FAD</name>
        <dbReference type="ChEBI" id="CHEBI:57692"/>
    </cofactor>
</comment>
<gene>
    <name evidence="5" type="ORF">SAMN05443244_0020</name>
</gene>
<feature type="domain" description="Amine oxidase" evidence="4">
    <location>
        <begin position="15"/>
        <end position="440"/>
    </location>
</feature>
<dbReference type="PANTHER" id="PTHR42923:SF47">
    <property type="entry name" value="BLR3003 PROTEIN"/>
    <property type="match status" value="1"/>
</dbReference>
<dbReference type="PRINTS" id="PR00757">
    <property type="entry name" value="AMINEOXDASEF"/>
</dbReference>
<reference evidence="5 6" key="1">
    <citation type="submission" date="2016-10" db="EMBL/GenBank/DDBJ databases">
        <authorList>
            <person name="de Groot N.N."/>
        </authorList>
    </citation>
    <scope>NUCLEOTIDE SEQUENCE [LARGE SCALE GENOMIC DNA]</scope>
    <source>
        <strain evidence="5 6">AB35.6</strain>
    </source>
</reference>
<evidence type="ECO:0000259" key="4">
    <source>
        <dbReference type="Pfam" id="PF01593"/>
    </source>
</evidence>
<evidence type="ECO:0000313" key="5">
    <source>
        <dbReference type="EMBL" id="SEB36925.1"/>
    </source>
</evidence>
<dbReference type="SUPFAM" id="SSF51905">
    <property type="entry name" value="FAD/NAD(P)-binding domain"/>
    <property type="match status" value="1"/>
</dbReference>
<dbReference type="InterPro" id="IPR001613">
    <property type="entry name" value="Flavin_amine_oxidase"/>
</dbReference>
<dbReference type="EMBL" id="FNSD01000001">
    <property type="protein sequence ID" value="SEB36925.1"/>
    <property type="molecule type" value="Genomic_DNA"/>
</dbReference>
<dbReference type="GO" id="GO:0016491">
    <property type="term" value="F:oxidoreductase activity"/>
    <property type="evidence" value="ECO:0007669"/>
    <property type="project" value="UniProtKB-KW"/>
</dbReference>
<proteinExistence type="predicted"/>
<evidence type="ECO:0000313" key="6">
    <source>
        <dbReference type="Proteomes" id="UP000182409"/>
    </source>
</evidence>
<evidence type="ECO:0000256" key="1">
    <source>
        <dbReference type="ARBA" id="ARBA00001974"/>
    </source>
</evidence>
<evidence type="ECO:0000256" key="3">
    <source>
        <dbReference type="PIRSR" id="PIRSR601613-1"/>
    </source>
</evidence>
<dbReference type="InterPro" id="IPR017830">
    <property type="entry name" value="SQase_HpnE"/>
</dbReference>
<dbReference type="NCBIfam" id="TIGR03467">
    <property type="entry name" value="HpnE"/>
    <property type="match status" value="1"/>
</dbReference>
<organism evidence="5 6">
    <name type="scientific">Terriglobus roseus</name>
    <dbReference type="NCBI Taxonomy" id="392734"/>
    <lineage>
        <taxon>Bacteria</taxon>
        <taxon>Pseudomonadati</taxon>
        <taxon>Acidobacteriota</taxon>
        <taxon>Terriglobia</taxon>
        <taxon>Terriglobales</taxon>
        <taxon>Acidobacteriaceae</taxon>
        <taxon>Terriglobus</taxon>
    </lineage>
</organism>
<dbReference type="AlphaFoldDB" id="A0A1H4IST9"/>
<dbReference type="InterPro" id="IPR036188">
    <property type="entry name" value="FAD/NAD-bd_sf"/>
</dbReference>
<dbReference type="Pfam" id="PF01593">
    <property type="entry name" value="Amino_oxidase"/>
    <property type="match status" value="1"/>
</dbReference>
<name>A0A1H4IST9_9BACT</name>
<keyword evidence="2" id="KW-0560">Oxidoreductase</keyword>
<accession>A0A1H4IST9</accession>
<feature type="binding site" evidence="3">
    <location>
        <position position="239"/>
    </location>
    <ligand>
        <name>FAD</name>
        <dbReference type="ChEBI" id="CHEBI:57692"/>
    </ligand>
</feature>
<sequence length="461" mass="50177">MSIPHFDAVVVGAGLAGLAAASALSGAGGKVLVLERKPFVGGRAYSYEHPSLHEEIDCQHVLLGCCTNLVHLCEQAGVADRVRWYDELTFLEPGHDGKAVRRTTLKPGGMPAPLHTSFDFLRAPMLELTDKIAIARGLMDFMRGYPADDTESFATWLKRTKQTPRAIKHLWEPVIVGALNDGFENCSTKYAGQVFHESFLKSAQGGRLGIPALPLSQFYGHVAEHAVRQGAELRLSQSVTGLSRAREVWTIATSEGGFTADNVVLAVPFQQAASLLPTDASGDALRTQMAQLQNAPITTVHLWFEREITELDHAALLDTGIQWIFQKSRIRRTAGQGSYCELTISASFAELHQTREEILANALRELAMFFPKVREVKLVKSGILKEARATFSVTPGSDALRPAQRTVWPGLFLAGDWTTTGWPSTMEGAVRSGYLAAGTVAGTNFLKPDLPAEGLMRMIAP</sequence>